<accession>A0AA52EEJ6</accession>
<reference evidence="2" key="1">
    <citation type="submission" date="2023-04" db="EMBL/GenBank/DDBJ databases">
        <title>Complete genome sequence of Temperatibacter marinus.</title>
        <authorList>
            <person name="Rong J.-C."/>
            <person name="Yi M.-L."/>
            <person name="Zhao Q."/>
        </authorList>
    </citation>
    <scope>NUCLEOTIDE SEQUENCE</scope>
    <source>
        <strain evidence="2">NBRC 110045</strain>
    </source>
</reference>
<evidence type="ECO:0000313" key="2">
    <source>
        <dbReference type="EMBL" id="WND01360.1"/>
    </source>
</evidence>
<feature type="transmembrane region" description="Helical" evidence="1">
    <location>
        <begin position="38"/>
        <end position="56"/>
    </location>
</feature>
<sequence length="75" mass="8664">MANGQKRRFLRYILSFVIAFATAVGIHAFVFTLTQRELLSVIIGVWLLLMLVTYPLNRIDLGGEKKTKGKKKRRR</sequence>
<proteinExistence type="predicted"/>
<protein>
    <submittedName>
        <fullName evidence="2">Uncharacterized protein</fullName>
    </submittedName>
</protein>
<organism evidence="2 3">
    <name type="scientific">Temperatibacter marinus</name>
    <dbReference type="NCBI Taxonomy" id="1456591"/>
    <lineage>
        <taxon>Bacteria</taxon>
        <taxon>Pseudomonadati</taxon>
        <taxon>Pseudomonadota</taxon>
        <taxon>Alphaproteobacteria</taxon>
        <taxon>Kordiimonadales</taxon>
        <taxon>Temperatibacteraceae</taxon>
        <taxon>Temperatibacter</taxon>
    </lineage>
</organism>
<dbReference type="AlphaFoldDB" id="A0AA52EEJ6"/>
<dbReference type="EMBL" id="CP123872">
    <property type="protein sequence ID" value="WND01360.1"/>
    <property type="molecule type" value="Genomic_DNA"/>
</dbReference>
<dbReference type="KEGG" id="tmk:QGN29_07265"/>
<name>A0AA52EEJ6_9PROT</name>
<keyword evidence="1" id="KW-0812">Transmembrane</keyword>
<evidence type="ECO:0000313" key="3">
    <source>
        <dbReference type="Proteomes" id="UP001268683"/>
    </source>
</evidence>
<keyword evidence="1" id="KW-0472">Membrane</keyword>
<gene>
    <name evidence="2" type="ORF">QGN29_07265</name>
</gene>
<dbReference type="RefSeq" id="WP_310797188.1">
    <property type="nucleotide sequence ID" value="NZ_CP123872.1"/>
</dbReference>
<feature type="transmembrane region" description="Helical" evidence="1">
    <location>
        <begin position="12"/>
        <end position="32"/>
    </location>
</feature>
<dbReference type="Proteomes" id="UP001268683">
    <property type="component" value="Chromosome"/>
</dbReference>
<evidence type="ECO:0000256" key="1">
    <source>
        <dbReference type="SAM" id="Phobius"/>
    </source>
</evidence>
<keyword evidence="1" id="KW-1133">Transmembrane helix</keyword>
<keyword evidence="3" id="KW-1185">Reference proteome</keyword>